<accession>A0A8J3LM66</accession>
<reference evidence="3" key="1">
    <citation type="submission" date="2021-01" db="EMBL/GenBank/DDBJ databases">
        <title>Whole genome shotgun sequence of Planosporangium flavigriseum NBRC 105377.</title>
        <authorList>
            <person name="Komaki H."/>
            <person name="Tamura T."/>
        </authorList>
    </citation>
    <scope>NUCLEOTIDE SEQUENCE</scope>
    <source>
        <strain evidence="3">NBRC 105377</strain>
    </source>
</reference>
<dbReference type="InterPro" id="IPR047806">
    <property type="entry name" value="IHF_actinobact"/>
</dbReference>
<comment type="caution">
    <text evidence="3">The sequence shown here is derived from an EMBL/GenBank/DDBJ whole genome shotgun (WGS) entry which is preliminary data.</text>
</comment>
<proteinExistence type="predicted"/>
<evidence type="ECO:0000259" key="2">
    <source>
        <dbReference type="Pfam" id="PF22525"/>
    </source>
</evidence>
<dbReference type="InterPro" id="IPR010979">
    <property type="entry name" value="Ribosomal_uS13-like_H2TH"/>
</dbReference>
<organism evidence="3 4">
    <name type="scientific">Planosporangium flavigriseum</name>
    <dbReference type="NCBI Taxonomy" id="373681"/>
    <lineage>
        <taxon>Bacteria</taxon>
        <taxon>Bacillati</taxon>
        <taxon>Actinomycetota</taxon>
        <taxon>Actinomycetes</taxon>
        <taxon>Micromonosporales</taxon>
        <taxon>Micromonosporaceae</taxon>
        <taxon>Planosporangium</taxon>
    </lineage>
</organism>
<dbReference type="AlphaFoldDB" id="A0A8J3LM66"/>
<gene>
    <name evidence="3" type="ORF">Pfl04_37010</name>
</gene>
<protein>
    <recommendedName>
        <fullName evidence="2">Integration host factor-like helix-two turn-helix domain-containing protein</fullName>
    </recommendedName>
</protein>
<keyword evidence="4" id="KW-1185">Reference proteome</keyword>
<feature type="domain" description="Integration host factor-like helix-two turn-helix" evidence="2">
    <location>
        <begin position="45"/>
        <end position="115"/>
    </location>
</feature>
<sequence>MDHRFVKGPLGDLVPLPSLSPEQRAAALEKAAEIRKARAELKEQLKQGKTTLAQVLEQAESDDVVGKLKVSAVLQAMPGIGKIRATQIMEKLKIADSRRLRGLGEQQRKALLGEFSANGN</sequence>
<dbReference type="Gene3D" id="1.10.8.50">
    <property type="match status" value="1"/>
</dbReference>
<evidence type="ECO:0000313" key="3">
    <source>
        <dbReference type="EMBL" id="GIG75297.1"/>
    </source>
</evidence>
<dbReference type="GO" id="GO:0003676">
    <property type="term" value="F:nucleic acid binding"/>
    <property type="evidence" value="ECO:0007669"/>
    <property type="project" value="InterPro"/>
</dbReference>
<dbReference type="EMBL" id="BONU01000029">
    <property type="protein sequence ID" value="GIG75297.1"/>
    <property type="molecule type" value="Genomic_DNA"/>
</dbReference>
<feature type="coiled-coil region" evidence="1">
    <location>
        <begin position="24"/>
        <end position="62"/>
    </location>
</feature>
<keyword evidence="1" id="KW-0175">Coiled coil</keyword>
<dbReference type="NCBIfam" id="NF041260">
    <property type="entry name" value="actino_IHF"/>
    <property type="match status" value="1"/>
</dbReference>
<evidence type="ECO:0000256" key="1">
    <source>
        <dbReference type="SAM" id="Coils"/>
    </source>
</evidence>
<evidence type="ECO:0000313" key="4">
    <source>
        <dbReference type="Proteomes" id="UP000653674"/>
    </source>
</evidence>
<dbReference type="SUPFAM" id="SSF46946">
    <property type="entry name" value="S13-like H2TH domain"/>
    <property type="match status" value="1"/>
</dbReference>
<dbReference type="InterPro" id="IPR055201">
    <property type="entry name" value="IHF-like_H2TH"/>
</dbReference>
<dbReference type="Proteomes" id="UP000653674">
    <property type="component" value="Unassembled WGS sequence"/>
</dbReference>
<name>A0A8J3LM66_9ACTN</name>
<dbReference type="Pfam" id="PF22525">
    <property type="entry name" value="H2TH_5"/>
    <property type="match status" value="1"/>
</dbReference>